<name>U7UMX0_9FIRM</name>
<dbReference type="SUPFAM" id="SSF55608">
    <property type="entry name" value="Homing endonucleases"/>
    <property type="match status" value="1"/>
</dbReference>
<dbReference type="GO" id="GO:0016787">
    <property type="term" value="F:hydrolase activity"/>
    <property type="evidence" value="ECO:0007669"/>
    <property type="project" value="InterPro"/>
</dbReference>
<dbReference type="Gene3D" id="3.10.28.10">
    <property type="entry name" value="Homing endonucleases"/>
    <property type="match status" value="1"/>
</dbReference>
<dbReference type="PROSITE" id="PS51194">
    <property type="entry name" value="HELICASE_CTER"/>
    <property type="match status" value="1"/>
</dbReference>
<protein>
    <submittedName>
        <fullName evidence="4">Type III restriction enzyme, res subunit</fullName>
    </submittedName>
</protein>
<dbReference type="eggNOG" id="COG0305">
    <property type="taxonomic scope" value="Bacteria"/>
</dbReference>
<dbReference type="Pfam" id="PF05203">
    <property type="entry name" value="Hom_end_hint"/>
    <property type="match status" value="1"/>
</dbReference>
<evidence type="ECO:0000259" key="3">
    <source>
        <dbReference type="PROSITE" id="PS51194"/>
    </source>
</evidence>
<dbReference type="SUPFAM" id="SSF51294">
    <property type="entry name" value="Hedgehog/intein (Hint) domain"/>
    <property type="match status" value="1"/>
</dbReference>
<dbReference type="InterPro" id="IPR004042">
    <property type="entry name" value="Intein_endonuc_central"/>
</dbReference>
<dbReference type="InterPro" id="IPR006935">
    <property type="entry name" value="Helicase/UvrB_N"/>
</dbReference>
<dbReference type="CDD" id="cd18799">
    <property type="entry name" value="SF2_C_EcoAI-like"/>
    <property type="match status" value="1"/>
</dbReference>
<dbReference type="InterPro" id="IPR007868">
    <property type="entry name" value="Hom_end_hint"/>
</dbReference>
<organism evidence="4 5">
    <name type="scientific">Megasphaera vaginalis</name>
    <name type="common">ex Srinivasan et al. 2021</name>
    <dbReference type="NCBI Taxonomy" id="1111454"/>
    <lineage>
        <taxon>Bacteria</taxon>
        <taxon>Bacillati</taxon>
        <taxon>Bacillota</taxon>
        <taxon>Negativicutes</taxon>
        <taxon>Veillonellales</taxon>
        <taxon>Veillonellaceae</taxon>
        <taxon>Megasphaera</taxon>
    </lineage>
</organism>
<dbReference type="SUPFAM" id="SSF52540">
    <property type="entry name" value="P-loop containing nucleoside triphosphate hydrolases"/>
    <property type="match status" value="1"/>
</dbReference>
<feature type="domain" description="DOD-type homing endonuclease" evidence="1">
    <location>
        <begin position="173"/>
        <end position="308"/>
    </location>
</feature>
<dbReference type="InterPro" id="IPR027434">
    <property type="entry name" value="Homing_endonucl"/>
</dbReference>
<dbReference type="PROSITE" id="PS50819">
    <property type="entry name" value="INTEIN_ENDONUCLEASE"/>
    <property type="match status" value="1"/>
</dbReference>
<dbReference type="Pfam" id="PF04851">
    <property type="entry name" value="ResIII"/>
    <property type="match status" value="1"/>
</dbReference>
<dbReference type="GO" id="GO:0003677">
    <property type="term" value="F:DNA binding"/>
    <property type="evidence" value="ECO:0007669"/>
    <property type="project" value="InterPro"/>
</dbReference>
<sequence length="886" mass="99648">MDSRSLLIVGIELRPYQQEAVDAVLHEWDIGHNKTLLVLPTGCHAIGEKVLLADGNIKKVEDVQLKDCLLGSDGTPRHILQIIHGEGYLYKICPVKGKPFVVDENHMLTLKRTKESNHPVYPSEKHGGEIIDVSVKEWLTWSKWKKHIHKLIRADAITFYHSHQNDYPIDPYFLGILLGDGGLNGSSISITTMDDEVVKVIHQQAELLDLRIRTEPAGKATTYIFASKKAYTRSAFIRSLKDLGMRGKTSATKQVPDIYKTGPIGVRLNVIAGLLDSDGHFTYNGYDFISKSERLSNDLAFMCRSVGLAAYVTPCKKGCNNFVGTYYRVSISGNCDKIPMKVQRKMATSRKQKKNVLVTGFTVEPIGTGAYIGFTVDGDNRYLLDDFTITHNCGKTICFAKIAESQVRVGNRVLILAHRGELLEQAADKIAKATGLKCAVEKAEQTALQSWYRITVGSVQTLMREKRLSQFSPDYYDTIIIDEAHHSISDSYQNVLNYFSNAKVLGVTATPDRSDMRNLGQIYDSLAYEYKLPQAIKAGYLSQIVAQTIPLQLDIAHVGMAAGDYKVGELGTALEPYLDKIAEEMVTYAKDRKTVVFLPLVETSKKFCRYLRKYGFKAAEVNGNSQDRAEVLKDFEDGKYDVLCNSMLLTEGWDCPSVDCIIVLRATKSRALYSQMVGRGTRLHEGKENVLLLDFLWNTERHELCRPAHLISKDEDIAKKMTEKLENSAVPIDIEELKKESESDVVAEREQALAEKLKEMKKRKRKLVDPLQFEMSIQSEDLSGYVPSFGYEMTPPSVKQIQALEKFGIFADEIENAGKASLLLDRLKKRQDMSLSRPKQIRFLESRGFQHVGTWTFDQASSMIARISMNNWRVPNGVTPETYIPA</sequence>
<dbReference type="InterPro" id="IPR027417">
    <property type="entry name" value="P-loop_NTPase"/>
</dbReference>
<gene>
    <name evidence="4" type="ORF">HMPREF1250_0041</name>
</gene>
<dbReference type="PANTHER" id="PTHR47396">
    <property type="entry name" value="TYPE I RESTRICTION ENZYME ECOKI R PROTEIN"/>
    <property type="match status" value="1"/>
</dbReference>
<dbReference type="SMART" id="SM00487">
    <property type="entry name" value="DEXDc"/>
    <property type="match status" value="1"/>
</dbReference>
<evidence type="ECO:0000313" key="5">
    <source>
        <dbReference type="Proteomes" id="UP000017090"/>
    </source>
</evidence>
<feature type="domain" description="Helicase ATP-binding" evidence="2">
    <location>
        <begin position="393"/>
        <end position="529"/>
    </location>
</feature>
<dbReference type="Pfam" id="PF00271">
    <property type="entry name" value="Helicase_C"/>
    <property type="match status" value="1"/>
</dbReference>
<comment type="caution">
    <text evidence="4">The sequence shown here is derived from an EMBL/GenBank/DDBJ whole genome shotgun (WGS) entry which is preliminary data.</text>
</comment>
<dbReference type="eggNOG" id="COG1372">
    <property type="taxonomic scope" value="Bacteria"/>
</dbReference>
<dbReference type="PANTHER" id="PTHR47396:SF1">
    <property type="entry name" value="ATP-DEPENDENT HELICASE IRC3-RELATED"/>
    <property type="match status" value="1"/>
</dbReference>
<proteinExistence type="predicted"/>
<evidence type="ECO:0000259" key="2">
    <source>
        <dbReference type="PROSITE" id="PS51192"/>
    </source>
</evidence>
<dbReference type="InterPro" id="IPR014001">
    <property type="entry name" value="Helicase_ATP-bd"/>
</dbReference>
<dbReference type="InterPro" id="IPR036844">
    <property type="entry name" value="Hint_dom_sf"/>
</dbReference>
<dbReference type="Gene3D" id="3.40.50.300">
    <property type="entry name" value="P-loop containing nucleotide triphosphate hydrolases"/>
    <property type="match status" value="2"/>
</dbReference>
<dbReference type="InterPro" id="IPR050742">
    <property type="entry name" value="Helicase_Restrict-Modif_Enz"/>
</dbReference>
<reference evidence="4 5" key="1">
    <citation type="submission" date="2013-09" db="EMBL/GenBank/DDBJ databases">
        <authorList>
            <person name="Durkin A.S."/>
            <person name="Haft D.R."/>
            <person name="McCorrison J."/>
            <person name="Torralba M."/>
            <person name="Gillis M."/>
            <person name="Haft D.H."/>
            <person name="Methe B."/>
            <person name="Sutton G."/>
            <person name="Nelson K.E."/>
        </authorList>
    </citation>
    <scope>NUCLEOTIDE SEQUENCE [LARGE SCALE GENOMIC DNA]</scope>
    <source>
        <strain evidence="4 5">BV3C16-1</strain>
    </source>
</reference>
<evidence type="ECO:0000313" key="4">
    <source>
        <dbReference type="EMBL" id="ERT59833.1"/>
    </source>
</evidence>
<dbReference type="GO" id="GO:0005829">
    <property type="term" value="C:cytosol"/>
    <property type="evidence" value="ECO:0007669"/>
    <property type="project" value="TreeGrafter"/>
</dbReference>
<dbReference type="SMART" id="SM00490">
    <property type="entry name" value="HELICc"/>
    <property type="match status" value="1"/>
</dbReference>
<dbReference type="Gene3D" id="2.170.16.10">
    <property type="entry name" value="Hedgehog/Intein (Hint) domain"/>
    <property type="match status" value="1"/>
</dbReference>
<dbReference type="Proteomes" id="UP000017090">
    <property type="component" value="Unassembled WGS sequence"/>
</dbReference>
<evidence type="ECO:0000259" key="1">
    <source>
        <dbReference type="PROSITE" id="PS50819"/>
    </source>
</evidence>
<dbReference type="AlphaFoldDB" id="U7UMX0"/>
<dbReference type="GO" id="GO:0030908">
    <property type="term" value="P:protein splicing"/>
    <property type="evidence" value="ECO:0007669"/>
    <property type="project" value="InterPro"/>
</dbReference>
<keyword evidence="5" id="KW-1185">Reference proteome</keyword>
<dbReference type="GO" id="GO:0005524">
    <property type="term" value="F:ATP binding"/>
    <property type="evidence" value="ECO:0007669"/>
    <property type="project" value="InterPro"/>
</dbReference>
<dbReference type="GO" id="GO:0004519">
    <property type="term" value="F:endonuclease activity"/>
    <property type="evidence" value="ECO:0007669"/>
    <property type="project" value="InterPro"/>
</dbReference>
<dbReference type="STRING" id="1111454.HMPREF1250_0041"/>
<feature type="domain" description="Helicase C-terminal" evidence="3">
    <location>
        <begin position="573"/>
        <end position="738"/>
    </location>
</feature>
<dbReference type="EMBL" id="AWXA01000031">
    <property type="protein sequence ID" value="ERT59833.1"/>
    <property type="molecule type" value="Genomic_DNA"/>
</dbReference>
<dbReference type="PROSITE" id="PS51192">
    <property type="entry name" value="HELICASE_ATP_BIND_1"/>
    <property type="match status" value="1"/>
</dbReference>
<dbReference type="eggNOG" id="COG1061">
    <property type="taxonomic scope" value="Bacteria"/>
</dbReference>
<accession>U7UMX0</accession>
<dbReference type="PATRIC" id="fig|1111454.3.peg.1147"/>
<dbReference type="InterPro" id="IPR001650">
    <property type="entry name" value="Helicase_C-like"/>
</dbReference>